<organism evidence="1 2">
    <name type="scientific">Metabacillus sediminilitoris</name>
    <dbReference type="NCBI Taxonomy" id="2567941"/>
    <lineage>
        <taxon>Bacteria</taxon>
        <taxon>Bacillati</taxon>
        <taxon>Bacillota</taxon>
        <taxon>Bacilli</taxon>
        <taxon>Bacillales</taxon>
        <taxon>Bacillaceae</taxon>
        <taxon>Metabacillus</taxon>
    </lineage>
</organism>
<dbReference type="InterPro" id="IPR038750">
    <property type="entry name" value="YczE/YyaS-like"/>
</dbReference>
<comment type="caution">
    <text evidence="1">The sequence shown here is derived from an EMBL/GenBank/DDBJ whole genome shotgun (WGS) entry which is preliminary data.</text>
</comment>
<name>A0A4S4C2G4_9BACI</name>
<gene>
    <name evidence="1" type="ORF">E6W99_03925</name>
</gene>
<protein>
    <submittedName>
        <fullName evidence="1">YitT family protein</fullName>
    </submittedName>
</protein>
<dbReference type="Pfam" id="PF19700">
    <property type="entry name" value="DUF6198"/>
    <property type="match status" value="1"/>
</dbReference>
<accession>A0A4S4C2G4</accession>
<reference evidence="1 2" key="1">
    <citation type="submission" date="2019-04" db="EMBL/GenBank/DDBJ databases">
        <title>Bacillus sediminilitoris sp. nov., isolated from a tidal flat sediment on the East China Sea.</title>
        <authorList>
            <person name="Wei Y."/>
            <person name="Mao H."/>
            <person name="Fang J."/>
        </authorList>
    </citation>
    <scope>NUCLEOTIDE SEQUENCE [LARGE SCALE GENOMIC DNA]</scope>
    <source>
        <strain evidence="1 2">DSL-17</strain>
    </source>
</reference>
<keyword evidence="2" id="KW-1185">Reference proteome</keyword>
<dbReference type="Proteomes" id="UP000310334">
    <property type="component" value="Unassembled WGS sequence"/>
</dbReference>
<sequence length="227" mass="25130">MEKMKSCYTHLIKWSIYFIGLLIMTFGVVLTIKADLGVSSWDVLHIGLYYQFGLTIGTWSIIIGALVLIFTTLLTKKPPQLGAFINMISVGIFMDLYLMIPFLQTPESFIGQLIMLMVGIVVLGYGMGLYLSAKIGAGPRDSLMMAFVAITGKSISLIRGSIEIIVLIIGWFLGGPVFIGTIITTVTIGYIAGIMIPFCQKTTDRILNKQYRERGNLPRGEFLDQNI</sequence>
<dbReference type="EMBL" id="SSNT01000003">
    <property type="protein sequence ID" value="THF81808.1"/>
    <property type="molecule type" value="Genomic_DNA"/>
</dbReference>
<proteinExistence type="predicted"/>
<dbReference type="PANTHER" id="PTHR40078">
    <property type="entry name" value="INTEGRAL MEMBRANE PROTEIN-RELATED"/>
    <property type="match status" value="1"/>
</dbReference>
<dbReference type="AlphaFoldDB" id="A0A4S4C2G4"/>
<evidence type="ECO:0000313" key="1">
    <source>
        <dbReference type="EMBL" id="THF81808.1"/>
    </source>
</evidence>
<evidence type="ECO:0000313" key="2">
    <source>
        <dbReference type="Proteomes" id="UP000310334"/>
    </source>
</evidence>
<dbReference type="PANTHER" id="PTHR40078:SF1">
    <property type="entry name" value="INTEGRAL MEMBRANE PROTEIN"/>
    <property type="match status" value="1"/>
</dbReference>
<dbReference type="RefSeq" id="WP_136351895.1">
    <property type="nucleotide sequence ID" value="NZ_CP046266.1"/>
</dbReference>
<dbReference type="OrthoDB" id="154912at2"/>